<accession>A0ABS9KAM1</accession>
<evidence type="ECO:0000313" key="1">
    <source>
        <dbReference type="EMBL" id="MCG2587906.1"/>
    </source>
</evidence>
<reference evidence="1" key="2">
    <citation type="submission" date="2024-05" db="EMBL/GenBank/DDBJ databases">
        <title>Rhodohalobacter halophilus gen. nov., sp. nov., a moderately halophilic member of the family Balneolaceae.</title>
        <authorList>
            <person name="Xia J."/>
        </authorList>
    </citation>
    <scope>NUCLEOTIDE SEQUENCE</scope>
    <source>
        <strain evidence="1">WB101</strain>
    </source>
</reference>
<name>A0ABS9KAM1_9BACT</name>
<organism evidence="1 2">
    <name type="scientific">Rhodohalobacter sulfatireducens</name>
    <dbReference type="NCBI Taxonomy" id="2911366"/>
    <lineage>
        <taxon>Bacteria</taxon>
        <taxon>Pseudomonadati</taxon>
        <taxon>Balneolota</taxon>
        <taxon>Balneolia</taxon>
        <taxon>Balneolales</taxon>
        <taxon>Balneolaceae</taxon>
        <taxon>Rhodohalobacter</taxon>
    </lineage>
</organism>
<sequence length="272" mass="31576">MSLKQVTNLLFILCISLGLSLFLSNYSYGQDSDDQLYLIFEFMEVDNEQETAYAETEEFWSKVHQERVNAGEIVGWDLWSLRPGGENQGAQYLTVTLFNDPVQMMQPMNWMEHFSNAYPDMSDEELSAELERGAASRDLAYRYYIQQVAYTDSDYEMGIGTIAQLDLMKVKFDSVTSYGDYENTEIEVFMPIHQEMVDNGEKESWSLVRVMNPIGNDTFFSHMTISFFQDWEQYYSSGMSANSLSEQLMVQQGLETRTMEWVYLATLIDMVR</sequence>
<dbReference type="Proteomes" id="UP001165366">
    <property type="component" value="Unassembled WGS sequence"/>
</dbReference>
<keyword evidence="2" id="KW-1185">Reference proteome</keyword>
<comment type="caution">
    <text evidence="1">The sequence shown here is derived from an EMBL/GenBank/DDBJ whole genome shotgun (WGS) entry which is preliminary data.</text>
</comment>
<proteinExistence type="predicted"/>
<dbReference type="RefSeq" id="WP_237852749.1">
    <property type="nucleotide sequence ID" value="NZ_JAKLWS010000004.1"/>
</dbReference>
<protein>
    <submittedName>
        <fullName evidence="1">Uncharacterized protein</fullName>
    </submittedName>
</protein>
<evidence type="ECO:0000313" key="2">
    <source>
        <dbReference type="Proteomes" id="UP001165366"/>
    </source>
</evidence>
<gene>
    <name evidence="1" type="ORF">L6773_04980</name>
</gene>
<dbReference type="EMBL" id="JAKLWS010000004">
    <property type="protein sequence ID" value="MCG2587906.1"/>
    <property type="molecule type" value="Genomic_DNA"/>
</dbReference>
<reference evidence="1" key="1">
    <citation type="submission" date="2022-01" db="EMBL/GenBank/DDBJ databases">
        <authorList>
            <person name="Wang Y."/>
        </authorList>
    </citation>
    <scope>NUCLEOTIDE SEQUENCE</scope>
    <source>
        <strain evidence="1">WB101</strain>
    </source>
</reference>